<evidence type="ECO:0000256" key="1">
    <source>
        <dbReference type="ARBA" id="ARBA00022737"/>
    </source>
</evidence>
<dbReference type="InterPro" id="IPR008930">
    <property type="entry name" value="Terpenoid_cyclase/PrenylTrfase"/>
</dbReference>
<gene>
    <name evidence="3" type="primary">LUS1_15</name>
    <name evidence="3" type="ORF">PIB30_074330</name>
</gene>
<comment type="caution">
    <text evidence="3">The sequence shown here is derived from an EMBL/GenBank/DDBJ whole genome shotgun (WGS) entry which is preliminary data.</text>
</comment>
<feature type="non-terminal residue" evidence="3">
    <location>
        <position position="266"/>
    </location>
</feature>
<organism evidence="3 4">
    <name type="scientific">Stylosanthes scabra</name>
    <dbReference type="NCBI Taxonomy" id="79078"/>
    <lineage>
        <taxon>Eukaryota</taxon>
        <taxon>Viridiplantae</taxon>
        <taxon>Streptophyta</taxon>
        <taxon>Embryophyta</taxon>
        <taxon>Tracheophyta</taxon>
        <taxon>Spermatophyta</taxon>
        <taxon>Magnoliopsida</taxon>
        <taxon>eudicotyledons</taxon>
        <taxon>Gunneridae</taxon>
        <taxon>Pentapetalae</taxon>
        <taxon>rosids</taxon>
        <taxon>fabids</taxon>
        <taxon>Fabales</taxon>
        <taxon>Fabaceae</taxon>
        <taxon>Papilionoideae</taxon>
        <taxon>50 kb inversion clade</taxon>
        <taxon>dalbergioids sensu lato</taxon>
        <taxon>Dalbergieae</taxon>
        <taxon>Pterocarpus clade</taxon>
        <taxon>Stylosanthes</taxon>
    </lineage>
</organism>
<name>A0ABU6WMV6_9FABA</name>
<dbReference type="EC" id="5.4.99.41" evidence="3"/>
<reference evidence="3 4" key="1">
    <citation type="journal article" date="2023" name="Plants (Basel)">
        <title>Bridging the Gap: Combining Genomics and Transcriptomics Approaches to Understand Stylosanthes scabra, an Orphan Legume from the Brazilian Caatinga.</title>
        <authorList>
            <person name="Ferreira-Neto J.R.C."/>
            <person name="da Silva M.D."/>
            <person name="Binneck E."/>
            <person name="de Melo N.F."/>
            <person name="da Silva R.H."/>
            <person name="de Melo A.L.T.M."/>
            <person name="Pandolfi V."/>
            <person name="Bustamante F.O."/>
            <person name="Brasileiro-Vidal A.C."/>
            <person name="Benko-Iseppon A.M."/>
        </authorList>
    </citation>
    <scope>NUCLEOTIDE SEQUENCE [LARGE SCALE GENOMIC DNA]</scope>
    <source>
        <tissue evidence="3">Leaves</tissue>
    </source>
</reference>
<keyword evidence="3" id="KW-0413">Isomerase</keyword>
<dbReference type="InterPro" id="IPR018333">
    <property type="entry name" value="Squalene_cyclase"/>
</dbReference>
<keyword evidence="1" id="KW-0677">Repeat</keyword>
<dbReference type="InterPro" id="IPR032696">
    <property type="entry name" value="SQ_cyclase_C"/>
</dbReference>
<evidence type="ECO:0000259" key="2">
    <source>
        <dbReference type="Pfam" id="PF13243"/>
    </source>
</evidence>
<evidence type="ECO:0000313" key="4">
    <source>
        <dbReference type="Proteomes" id="UP001341840"/>
    </source>
</evidence>
<dbReference type="GO" id="GO:0042299">
    <property type="term" value="F:lupeol synthase activity"/>
    <property type="evidence" value="ECO:0007669"/>
    <property type="project" value="UniProtKB-EC"/>
</dbReference>
<dbReference type="PANTHER" id="PTHR11764:SF19">
    <property type="entry name" value="TERPENE CYCLASE_MUTASE FAMILY MEMBER"/>
    <property type="match status" value="1"/>
</dbReference>
<dbReference type="Gene3D" id="1.50.10.20">
    <property type="match status" value="1"/>
</dbReference>
<evidence type="ECO:0000313" key="3">
    <source>
        <dbReference type="EMBL" id="MED6187217.1"/>
    </source>
</evidence>
<protein>
    <submittedName>
        <fullName evidence="3">Lupeol synthase</fullName>
        <ecNumber evidence="3">5.4.99.41</ecNumber>
    </submittedName>
</protein>
<sequence length="266" mass="29315">MSPHFLLPRLSPIAASSFSSSSSRDHATPIATCTATASSSYLHGLVGATRSLLLLASLSGGGVEAALLLSRMPSDLVGEKMNSQKFYDAVNFLLSMQSNNGGFPAWEPRRAYRWLEKFNPTEIFEACLIESEHIDCTGSAMQALALFRKLYPNHRRREVDNSISKAIRFMESKQNLDGSWYSCWEICFTEGAWIAVKGLTACGKNYQNCPALSKTCEFLLSKQLPNGGWGESYLSCKNMVYTNLEDNRSNIVQTSWALLALIGAGQ</sequence>
<dbReference type="EMBL" id="JASCZI010182164">
    <property type="protein sequence ID" value="MED6187217.1"/>
    <property type="molecule type" value="Genomic_DNA"/>
</dbReference>
<dbReference type="PANTHER" id="PTHR11764">
    <property type="entry name" value="TERPENE CYCLASE/MUTASE FAMILY MEMBER"/>
    <property type="match status" value="1"/>
</dbReference>
<dbReference type="Pfam" id="PF13243">
    <property type="entry name" value="SQHop_cyclase_C"/>
    <property type="match status" value="1"/>
</dbReference>
<accession>A0ABU6WMV6</accession>
<feature type="domain" description="Squalene cyclase C-terminal" evidence="2">
    <location>
        <begin position="79"/>
        <end position="266"/>
    </location>
</feature>
<keyword evidence="4" id="KW-1185">Reference proteome</keyword>
<proteinExistence type="predicted"/>
<dbReference type="SUPFAM" id="SSF48239">
    <property type="entry name" value="Terpenoid cyclases/Protein prenyltransferases"/>
    <property type="match status" value="1"/>
</dbReference>
<dbReference type="Proteomes" id="UP001341840">
    <property type="component" value="Unassembled WGS sequence"/>
</dbReference>